<sequence>MTEKRQISTAEHIFINLYLCIILENKQKYTKTNNHDHFYLADGGKHGAELGAALGALREVGGAAGLRFGGAGGLAGEQGAQALPRLAEEAAAGPAGGHAEEAGPGVRQPGANGSKRKPLDQI</sequence>
<feature type="region of interest" description="Disordered" evidence="1">
    <location>
        <begin position="85"/>
        <end position="122"/>
    </location>
</feature>
<gene>
    <name evidence="2" type="ORF">PODLI_1B009504</name>
</gene>
<reference evidence="2" key="1">
    <citation type="submission" date="2022-12" db="EMBL/GenBank/DDBJ databases">
        <authorList>
            <person name="Alioto T."/>
            <person name="Alioto T."/>
            <person name="Gomez Garrido J."/>
        </authorList>
    </citation>
    <scope>NUCLEOTIDE SEQUENCE</scope>
</reference>
<evidence type="ECO:0000313" key="3">
    <source>
        <dbReference type="Proteomes" id="UP001178461"/>
    </source>
</evidence>
<dbReference type="Proteomes" id="UP001178461">
    <property type="component" value="Chromosome 3"/>
</dbReference>
<keyword evidence="3" id="KW-1185">Reference proteome</keyword>
<evidence type="ECO:0000256" key="1">
    <source>
        <dbReference type="SAM" id="MobiDB-lite"/>
    </source>
</evidence>
<dbReference type="AlphaFoldDB" id="A0AA35K3Q8"/>
<name>A0AA35K3Q8_9SAUR</name>
<protein>
    <submittedName>
        <fullName evidence="2">Uncharacterized protein</fullName>
    </submittedName>
</protein>
<proteinExistence type="predicted"/>
<organism evidence="2 3">
    <name type="scientific">Podarcis lilfordi</name>
    <name type="common">Lilford's wall lizard</name>
    <dbReference type="NCBI Taxonomy" id="74358"/>
    <lineage>
        <taxon>Eukaryota</taxon>
        <taxon>Metazoa</taxon>
        <taxon>Chordata</taxon>
        <taxon>Craniata</taxon>
        <taxon>Vertebrata</taxon>
        <taxon>Euteleostomi</taxon>
        <taxon>Lepidosauria</taxon>
        <taxon>Squamata</taxon>
        <taxon>Bifurcata</taxon>
        <taxon>Unidentata</taxon>
        <taxon>Episquamata</taxon>
        <taxon>Laterata</taxon>
        <taxon>Lacertibaenia</taxon>
        <taxon>Lacertidae</taxon>
        <taxon>Podarcis</taxon>
    </lineage>
</organism>
<accession>A0AA35K3Q8</accession>
<evidence type="ECO:0000313" key="2">
    <source>
        <dbReference type="EMBL" id="CAI5771212.1"/>
    </source>
</evidence>
<dbReference type="EMBL" id="OX395128">
    <property type="protein sequence ID" value="CAI5771212.1"/>
    <property type="molecule type" value="Genomic_DNA"/>
</dbReference>